<dbReference type="RefSeq" id="WP_155700293.1">
    <property type="nucleotide sequence ID" value="NZ_CP034235.1"/>
</dbReference>
<dbReference type="InterPro" id="IPR009057">
    <property type="entry name" value="Homeodomain-like_sf"/>
</dbReference>
<dbReference type="SUPFAM" id="SSF51215">
    <property type="entry name" value="Regulatory protein AraC"/>
    <property type="match status" value="1"/>
</dbReference>
<evidence type="ECO:0000256" key="3">
    <source>
        <dbReference type="ARBA" id="ARBA00023163"/>
    </source>
</evidence>
<dbReference type="GO" id="GO:0043565">
    <property type="term" value="F:sequence-specific DNA binding"/>
    <property type="evidence" value="ECO:0007669"/>
    <property type="project" value="InterPro"/>
</dbReference>
<keyword evidence="3" id="KW-0804">Transcription</keyword>
<dbReference type="InterPro" id="IPR014710">
    <property type="entry name" value="RmlC-like_jellyroll"/>
</dbReference>
<evidence type="ECO:0000256" key="1">
    <source>
        <dbReference type="ARBA" id="ARBA00023015"/>
    </source>
</evidence>
<dbReference type="Gene3D" id="1.10.10.60">
    <property type="entry name" value="Homeodomain-like"/>
    <property type="match status" value="2"/>
</dbReference>
<dbReference type="PANTHER" id="PTHR43280:SF2">
    <property type="entry name" value="HTH-TYPE TRANSCRIPTIONAL REGULATOR EXSA"/>
    <property type="match status" value="1"/>
</dbReference>
<dbReference type="EMBL" id="CP034235">
    <property type="protein sequence ID" value="QGQ95276.1"/>
    <property type="molecule type" value="Genomic_DNA"/>
</dbReference>
<evidence type="ECO:0000313" key="5">
    <source>
        <dbReference type="EMBL" id="QGQ95276.1"/>
    </source>
</evidence>
<dbReference type="OrthoDB" id="9807321at2"/>
<dbReference type="Pfam" id="PF02311">
    <property type="entry name" value="AraC_binding"/>
    <property type="match status" value="1"/>
</dbReference>
<dbReference type="InterPro" id="IPR018062">
    <property type="entry name" value="HTH_AraC-typ_CS"/>
</dbReference>
<dbReference type="KEGG" id="ppsc:EHS13_10430"/>
<keyword evidence="1" id="KW-0805">Transcription regulation</keyword>
<dbReference type="InterPro" id="IPR018060">
    <property type="entry name" value="HTH_AraC"/>
</dbReference>
<accession>A0A6B8RIR5</accession>
<proteinExistence type="predicted"/>
<dbReference type="Gene3D" id="2.60.120.10">
    <property type="entry name" value="Jelly Rolls"/>
    <property type="match status" value="1"/>
</dbReference>
<evidence type="ECO:0000256" key="2">
    <source>
        <dbReference type="ARBA" id="ARBA00023125"/>
    </source>
</evidence>
<dbReference type="Pfam" id="PF12833">
    <property type="entry name" value="HTH_18"/>
    <property type="match status" value="1"/>
</dbReference>
<organism evidence="5 6">
    <name type="scientific">Paenibacillus psychroresistens</name>
    <dbReference type="NCBI Taxonomy" id="1778678"/>
    <lineage>
        <taxon>Bacteria</taxon>
        <taxon>Bacillati</taxon>
        <taxon>Bacillota</taxon>
        <taxon>Bacilli</taxon>
        <taxon>Bacillales</taxon>
        <taxon>Paenibacillaceae</taxon>
        <taxon>Paenibacillus</taxon>
    </lineage>
</organism>
<keyword evidence="6" id="KW-1185">Reference proteome</keyword>
<dbReference type="PANTHER" id="PTHR43280">
    <property type="entry name" value="ARAC-FAMILY TRANSCRIPTIONAL REGULATOR"/>
    <property type="match status" value="1"/>
</dbReference>
<protein>
    <submittedName>
        <fullName evidence="5">AraC family transcriptional regulator</fullName>
    </submittedName>
</protein>
<dbReference type="InterPro" id="IPR003313">
    <property type="entry name" value="AraC-bd"/>
</dbReference>
<dbReference type="PROSITE" id="PS00041">
    <property type="entry name" value="HTH_ARAC_FAMILY_1"/>
    <property type="match status" value="1"/>
</dbReference>
<dbReference type="PROSITE" id="PS01124">
    <property type="entry name" value="HTH_ARAC_FAMILY_2"/>
    <property type="match status" value="1"/>
</dbReference>
<dbReference type="SUPFAM" id="SSF46689">
    <property type="entry name" value="Homeodomain-like"/>
    <property type="match status" value="2"/>
</dbReference>
<dbReference type="InterPro" id="IPR037923">
    <property type="entry name" value="HTH-like"/>
</dbReference>
<keyword evidence="2" id="KW-0238">DNA-binding</keyword>
<feature type="domain" description="HTH araC/xylS-type" evidence="4">
    <location>
        <begin position="182"/>
        <end position="280"/>
    </location>
</feature>
<name>A0A6B8RIR5_9BACL</name>
<evidence type="ECO:0000313" key="6">
    <source>
        <dbReference type="Proteomes" id="UP000426246"/>
    </source>
</evidence>
<dbReference type="SMART" id="SM00342">
    <property type="entry name" value="HTH_ARAC"/>
    <property type="match status" value="1"/>
</dbReference>
<dbReference type="AlphaFoldDB" id="A0A6B8RIR5"/>
<sequence length="284" mass="32868">MNDIAVELLPSETLEIMGEYYFPPYITLAHIFNAPKGWEIKPRSLVHYQFQYVVEGAAEYWIDDQLYLTKRGDLIYHCPDVRHSVNMVENEPYVCLSMLFHFGSSPFPIQQLLGDSPYLGNFSGHAIENKLSQLIAHFHQPSLSNSIFCQNLLMQIIHELSKSQELNFPKTKAQEKTNAKLILIRNYIVENYHKEIRHKDLENVSGLSRNYIIIKFKKQYAMTPFEYLTLVRVERAKELAIQTNLSIGEIAQLIGFSDVHTFGRMFKHNTGMSLSEFSLSLVMN</sequence>
<dbReference type="Proteomes" id="UP000426246">
    <property type="component" value="Chromosome"/>
</dbReference>
<dbReference type="GO" id="GO:0003700">
    <property type="term" value="F:DNA-binding transcription factor activity"/>
    <property type="evidence" value="ECO:0007669"/>
    <property type="project" value="InterPro"/>
</dbReference>
<gene>
    <name evidence="5" type="ORF">EHS13_10430</name>
</gene>
<reference evidence="6" key="1">
    <citation type="submission" date="2018-11" db="EMBL/GenBank/DDBJ databases">
        <title>Complete genome sequence of Paenibacillus sp. ML311-T8.</title>
        <authorList>
            <person name="Nam Y.-D."/>
            <person name="Kang J."/>
            <person name="Chung W.-H."/>
            <person name="Park Y.S."/>
        </authorList>
    </citation>
    <scope>NUCLEOTIDE SEQUENCE [LARGE SCALE GENOMIC DNA]</scope>
    <source>
        <strain evidence="6">ML311-T8</strain>
    </source>
</reference>
<evidence type="ECO:0000259" key="4">
    <source>
        <dbReference type="PROSITE" id="PS01124"/>
    </source>
</evidence>